<evidence type="ECO:0000313" key="4">
    <source>
        <dbReference type="Proteomes" id="UP001146793"/>
    </source>
</evidence>
<gene>
    <name evidence="3" type="ORF">M0812_30056</name>
</gene>
<sequence>MINSIPVHKLIIEHTTQKSISEVKQHLKPFKKIDIQNFLEFIYSAGKKYTDSEPFQKMCKLIGFDNPQKIDLVERRRNLINDEKSKDFTIINQKNNNQKIKVHKIVLIAKTGLFPNLFSSIQENDNLKSINHKLETSFESLRFFISHLYTNDSFEHNLKPSCINELLQLLDYYLLPTNNSLFLHLNYHAHPEHFFCAGEKYITWRNKMKMEILQIKQKEMEKIKETEKEKEQEKEEEKIMQKQKGKGNGKEKQKGRGRGKNNAKAKGKGKRK</sequence>
<protein>
    <recommendedName>
        <fullName evidence="2">BTB domain-containing protein</fullName>
    </recommendedName>
</protein>
<dbReference type="InterPro" id="IPR000210">
    <property type="entry name" value="BTB/POZ_dom"/>
</dbReference>
<organism evidence="3 4">
    <name type="scientific">Anaeramoeba flamelloides</name>
    <dbReference type="NCBI Taxonomy" id="1746091"/>
    <lineage>
        <taxon>Eukaryota</taxon>
        <taxon>Metamonada</taxon>
        <taxon>Anaeramoebidae</taxon>
        <taxon>Anaeramoeba</taxon>
    </lineage>
</organism>
<feature type="domain" description="BTB" evidence="2">
    <location>
        <begin position="86"/>
        <end position="152"/>
    </location>
</feature>
<accession>A0AAV7Y4J6</accession>
<dbReference type="CDD" id="cd18186">
    <property type="entry name" value="BTB_POZ_ZBTB_KLHL-like"/>
    <property type="match status" value="1"/>
</dbReference>
<feature type="compositionally biased region" description="Basic residues" evidence="1">
    <location>
        <begin position="255"/>
        <end position="272"/>
    </location>
</feature>
<feature type="compositionally biased region" description="Basic and acidic residues" evidence="1">
    <location>
        <begin position="221"/>
        <end position="240"/>
    </location>
</feature>
<proteinExistence type="predicted"/>
<comment type="caution">
    <text evidence="3">The sequence shown here is derived from an EMBL/GenBank/DDBJ whole genome shotgun (WGS) entry which is preliminary data.</text>
</comment>
<dbReference type="EMBL" id="JANTQA010000076">
    <property type="protein sequence ID" value="KAJ3423525.1"/>
    <property type="molecule type" value="Genomic_DNA"/>
</dbReference>
<evidence type="ECO:0000259" key="2">
    <source>
        <dbReference type="PROSITE" id="PS50097"/>
    </source>
</evidence>
<dbReference type="Gene3D" id="3.30.710.10">
    <property type="entry name" value="Potassium Channel Kv1.1, Chain A"/>
    <property type="match status" value="1"/>
</dbReference>
<reference evidence="3" key="1">
    <citation type="submission" date="2022-08" db="EMBL/GenBank/DDBJ databases">
        <title>Novel sulphate-reducing endosymbionts in the free-living metamonad Anaeramoeba.</title>
        <authorList>
            <person name="Jerlstrom-Hultqvist J."/>
            <person name="Cepicka I."/>
            <person name="Gallot-Lavallee L."/>
            <person name="Salas-Leiva D."/>
            <person name="Curtis B.A."/>
            <person name="Zahonova K."/>
            <person name="Pipaliya S."/>
            <person name="Dacks J."/>
            <person name="Roger A.J."/>
        </authorList>
    </citation>
    <scope>NUCLEOTIDE SEQUENCE</scope>
    <source>
        <strain evidence="3">Busselton2</strain>
    </source>
</reference>
<dbReference type="SUPFAM" id="SSF54695">
    <property type="entry name" value="POZ domain"/>
    <property type="match status" value="1"/>
</dbReference>
<feature type="region of interest" description="Disordered" evidence="1">
    <location>
        <begin position="221"/>
        <end position="272"/>
    </location>
</feature>
<dbReference type="Pfam" id="PF00651">
    <property type="entry name" value="BTB"/>
    <property type="match status" value="1"/>
</dbReference>
<name>A0AAV7Y4J6_9EUKA</name>
<dbReference type="AlphaFoldDB" id="A0AAV7Y4J6"/>
<dbReference type="InterPro" id="IPR011333">
    <property type="entry name" value="SKP1/BTB/POZ_sf"/>
</dbReference>
<evidence type="ECO:0000256" key="1">
    <source>
        <dbReference type="SAM" id="MobiDB-lite"/>
    </source>
</evidence>
<dbReference type="PROSITE" id="PS50097">
    <property type="entry name" value="BTB"/>
    <property type="match status" value="1"/>
</dbReference>
<dbReference type="Proteomes" id="UP001146793">
    <property type="component" value="Unassembled WGS sequence"/>
</dbReference>
<evidence type="ECO:0000313" key="3">
    <source>
        <dbReference type="EMBL" id="KAJ3423525.1"/>
    </source>
</evidence>